<name>A0A9Q9UGE2_FUSFU</name>
<dbReference type="EMBL" id="CABFJX010000418">
    <property type="protein sequence ID" value="VTT83214.1"/>
    <property type="molecule type" value="Genomic_DNA"/>
</dbReference>
<feature type="transmembrane region" description="Helical" evidence="2">
    <location>
        <begin position="185"/>
        <end position="207"/>
    </location>
</feature>
<feature type="transmembrane region" description="Helical" evidence="2">
    <location>
        <begin position="88"/>
        <end position="106"/>
    </location>
</feature>
<dbReference type="Pfam" id="PF04982">
    <property type="entry name" value="TM_HPP"/>
    <property type="match status" value="1"/>
</dbReference>
<feature type="transmembrane region" description="Helical" evidence="2">
    <location>
        <begin position="118"/>
        <end position="136"/>
    </location>
</feature>
<feature type="region of interest" description="Disordered" evidence="1">
    <location>
        <begin position="443"/>
        <end position="465"/>
    </location>
</feature>
<dbReference type="PANTHER" id="PTHR33741">
    <property type="entry name" value="TRANSMEMBRANE PROTEIN DDB_G0269096-RELATED"/>
    <property type="match status" value="1"/>
</dbReference>
<evidence type="ECO:0000313" key="4">
    <source>
        <dbReference type="EMBL" id="VTT83214.1"/>
    </source>
</evidence>
<reference evidence="4" key="1">
    <citation type="submission" date="2019-05" db="EMBL/GenBank/DDBJ databases">
        <authorList>
            <person name="Piombo E."/>
        </authorList>
    </citation>
    <scope>NUCLEOTIDE SEQUENCE</scope>
    <source>
        <strain evidence="4">C2S</strain>
    </source>
</reference>
<evidence type="ECO:0000313" key="5">
    <source>
        <dbReference type="Proteomes" id="UP000760494"/>
    </source>
</evidence>
<dbReference type="PANTHER" id="PTHR33741:SF5">
    <property type="entry name" value="TRANSMEMBRANE PROTEIN DDB_G0269096-RELATED"/>
    <property type="match status" value="1"/>
</dbReference>
<dbReference type="InterPro" id="IPR058581">
    <property type="entry name" value="TM_HPP"/>
</dbReference>
<organism evidence="4 5">
    <name type="scientific">Fusarium fujikuroi</name>
    <name type="common">Bakanae and foot rot disease fungus</name>
    <name type="synonym">Gibberella fujikuroi</name>
    <dbReference type="NCBI Taxonomy" id="5127"/>
    <lineage>
        <taxon>Eukaryota</taxon>
        <taxon>Fungi</taxon>
        <taxon>Dikarya</taxon>
        <taxon>Ascomycota</taxon>
        <taxon>Pezizomycotina</taxon>
        <taxon>Sordariomycetes</taxon>
        <taxon>Hypocreomycetidae</taxon>
        <taxon>Hypocreales</taxon>
        <taxon>Nectriaceae</taxon>
        <taxon>Fusarium</taxon>
        <taxon>Fusarium fujikuroi species complex</taxon>
    </lineage>
</organism>
<proteinExistence type="predicted"/>
<keyword evidence="2" id="KW-1133">Transmembrane helix</keyword>
<comment type="caution">
    <text evidence="4">The sequence shown here is derived from an EMBL/GenBank/DDBJ whole genome shotgun (WGS) entry which is preliminary data.</text>
</comment>
<feature type="non-terminal residue" evidence="4">
    <location>
        <position position="620"/>
    </location>
</feature>
<sequence length="620" mass="66616">HLISNLMSRLNPTSWTFDIDRYLNPFIPSPPWQHIPYPVAYIFGFRRDKPKSIGTILPVIWAFVGIFIALSVIELASERIPSFVERGAPIIVGSFGAGAVLEFYAIESPLAQPRNFFGGQLIAATIGVSIGKLFLLSSNFHSIQWLGGAISCATVTSIMALTKTIHPPAGATGLLAVVDNRLLDLGWFFIPVVLFNCTIMFGVALLVNNIQRAYPVYWWTPEDLRGAKTEAQRESVDEEKGRATEESDSERHERHDGMEIIMKPGGSLLKDFFKASLLMLSLEFIYMTPILSDPKLLLLHSTATEHLSVTNRASLISTVDEELEIATDAVTVDAASERVSLGAGSSRSFDNMISANILLAFGLVALDAVAAGPCKPVTTSLAVSSGTSVTVDSTTLVGSTETTAVTVTETETGTATTATSDATLTSDLTTLLTATSDFTTLTTEAATTTTEEATTTTAERPDSTQFNIYPSQGVEASGPLKVRTIPGGSVYFNNPNADYTTGTFVVSGRGKLVNGNQLMCAFFRTGQQYGDIVGCPPSDESDARYSPIDCELGASGQLDCQVQGKFCYYSQDMLTCDARAVYPYFYIESAGSYGYGLILGPNGLNLTPVELAAQPEPTEP</sequence>
<dbReference type="Proteomes" id="UP000760494">
    <property type="component" value="Unassembled WGS sequence"/>
</dbReference>
<evidence type="ECO:0000256" key="2">
    <source>
        <dbReference type="SAM" id="Phobius"/>
    </source>
</evidence>
<feature type="transmembrane region" description="Helical" evidence="2">
    <location>
        <begin position="272"/>
        <end position="291"/>
    </location>
</feature>
<gene>
    <name evidence="4" type="ORF">C2S_2942</name>
</gene>
<dbReference type="AlphaFoldDB" id="A0A9Q9UGE2"/>
<feature type="transmembrane region" description="Helical" evidence="2">
    <location>
        <begin position="143"/>
        <end position="165"/>
    </location>
</feature>
<feature type="transmembrane region" description="Helical" evidence="2">
    <location>
        <begin position="53"/>
        <end position="76"/>
    </location>
</feature>
<evidence type="ECO:0000256" key="1">
    <source>
        <dbReference type="SAM" id="MobiDB-lite"/>
    </source>
</evidence>
<feature type="region of interest" description="Disordered" evidence="1">
    <location>
        <begin position="229"/>
        <end position="254"/>
    </location>
</feature>
<protein>
    <recommendedName>
        <fullName evidence="3">HPP transmembrane region domain-containing protein</fullName>
    </recommendedName>
</protein>
<accession>A0A9Q9UGE2</accession>
<feature type="domain" description="HPP transmembrane region" evidence="3">
    <location>
        <begin position="56"/>
        <end position="215"/>
    </location>
</feature>
<evidence type="ECO:0000259" key="3">
    <source>
        <dbReference type="Pfam" id="PF04982"/>
    </source>
</evidence>
<dbReference type="InterPro" id="IPR007065">
    <property type="entry name" value="HPP"/>
</dbReference>
<keyword evidence="2" id="KW-0472">Membrane</keyword>
<feature type="compositionally biased region" description="Low complexity" evidence="1">
    <location>
        <begin position="443"/>
        <end position="458"/>
    </location>
</feature>
<keyword evidence="2" id="KW-0812">Transmembrane</keyword>